<reference evidence="1" key="1">
    <citation type="submission" date="2019-03" db="EMBL/GenBank/DDBJ databases">
        <title>Single cell metagenomics reveals metabolic interactions within the superorganism composed of flagellate Streblomastix strix and complex community of Bacteroidetes bacteria on its surface.</title>
        <authorList>
            <person name="Treitli S.C."/>
            <person name="Kolisko M."/>
            <person name="Husnik F."/>
            <person name="Keeling P."/>
            <person name="Hampl V."/>
        </authorList>
    </citation>
    <scope>NUCLEOTIDE SEQUENCE</scope>
    <source>
        <strain evidence="1">STM</strain>
    </source>
</reference>
<comment type="caution">
    <text evidence="1">The sequence shown here is derived from an EMBL/GenBank/DDBJ whole genome shotgun (WGS) entry which is preliminary data.</text>
</comment>
<protein>
    <submittedName>
        <fullName evidence="1">RagB/SusD family nutrient uptake outer membrane protein</fullName>
    </submittedName>
</protein>
<feature type="non-terminal residue" evidence="1">
    <location>
        <position position="1"/>
    </location>
</feature>
<dbReference type="AlphaFoldDB" id="A0A5J4PU20"/>
<name>A0A5J4PU20_9ZZZZ</name>
<dbReference type="EMBL" id="SNRY01006207">
    <property type="protein sequence ID" value="KAA6313107.1"/>
    <property type="molecule type" value="Genomic_DNA"/>
</dbReference>
<organism evidence="1">
    <name type="scientific">termite gut metagenome</name>
    <dbReference type="NCBI Taxonomy" id="433724"/>
    <lineage>
        <taxon>unclassified sequences</taxon>
        <taxon>metagenomes</taxon>
        <taxon>organismal metagenomes</taxon>
    </lineage>
</organism>
<accession>A0A5J4PU20</accession>
<evidence type="ECO:0000313" key="1">
    <source>
        <dbReference type="EMBL" id="KAA6313107.1"/>
    </source>
</evidence>
<sequence>NEGIFLLPYPESELVQNPLLKEPPVSYEFTEERITDLF</sequence>
<proteinExistence type="predicted"/>
<gene>
    <name evidence="1" type="ORF">EZS27_036067</name>
</gene>